<accession>A0ABS3WL84</accession>
<dbReference type="InterPro" id="IPR038573">
    <property type="entry name" value="BrnT_sf"/>
</dbReference>
<reference evidence="1 2" key="1">
    <citation type="submission" date="2021-03" db="EMBL/GenBank/DDBJ databases">
        <title>Paenibacillus artemisicola MWE-103 whole genome sequence.</title>
        <authorList>
            <person name="Ham Y.J."/>
        </authorList>
    </citation>
    <scope>NUCLEOTIDE SEQUENCE [LARGE SCALE GENOMIC DNA]</scope>
    <source>
        <strain evidence="1 2">MWE-103</strain>
    </source>
</reference>
<keyword evidence="2" id="KW-1185">Reference proteome</keyword>
<dbReference type="Pfam" id="PF04365">
    <property type="entry name" value="BrnT_toxin"/>
    <property type="match status" value="1"/>
</dbReference>
<evidence type="ECO:0000313" key="1">
    <source>
        <dbReference type="EMBL" id="MBO7748993.1"/>
    </source>
</evidence>
<dbReference type="EMBL" id="JAGGDJ010000092">
    <property type="protein sequence ID" value="MBO7748993.1"/>
    <property type="molecule type" value="Genomic_DNA"/>
</dbReference>
<proteinExistence type="predicted"/>
<dbReference type="InterPro" id="IPR007460">
    <property type="entry name" value="BrnT_toxin"/>
</dbReference>
<organism evidence="1 2">
    <name type="scientific">Paenibacillus artemisiicola</name>
    <dbReference type="NCBI Taxonomy" id="1172618"/>
    <lineage>
        <taxon>Bacteria</taxon>
        <taxon>Bacillati</taxon>
        <taxon>Bacillota</taxon>
        <taxon>Bacilli</taxon>
        <taxon>Bacillales</taxon>
        <taxon>Paenibacillaceae</taxon>
        <taxon>Paenibacillus</taxon>
    </lineage>
</organism>
<dbReference type="Gene3D" id="3.10.450.530">
    <property type="entry name" value="Ribonuclease toxin, BrnT, of type II toxin-antitoxin system"/>
    <property type="match status" value="1"/>
</dbReference>
<dbReference type="RefSeq" id="WP_208851501.1">
    <property type="nucleotide sequence ID" value="NZ_JAGGDJ010000092.1"/>
</dbReference>
<dbReference type="Proteomes" id="UP000670947">
    <property type="component" value="Unassembled WGS sequence"/>
</dbReference>
<name>A0ABS3WL84_9BACL</name>
<sequence length="95" mass="11151">MFDDEEDLFIWDDHNIDHIARHGVLPDEAEEAFWDEDRLPFHAHSGHRGIIGATDEGRRLVVIFVKKEGNRIRVITARNAEADEKKLYNKRRSSR</sequence>
<comment type="caution">
    <text evidence="1">The sequence shown here is derived from an EMBL/GenBank/DDBJ whole genome shotgun (WGS) entry which is preliminary data.</text>
</comment>
<evidence type="ECO:0000313" key="2">
    <source>
        <dbReference type="Proteomes" id="UP000670947"/>
    </source>
</evidence>
<gene>
    <name evidence="1" type="ORF">I8J29_33010</name>
</gene>
<protein>
    <submittedName>
        <fullName evidence="1">BrnT family toxin</fullName>
    </submittedName>
</protein>